<dbReference type="OrthoDB" id="428655at2759"/>
<dbReference type="GO" id="GO:0005737">
    <property type="term" value="C:cytoplasm"/>
    <property type="evidence" value="ECO:0007669"/>
    <property type="project" value="UniProtKB-SubCell"/>
</dbReference>
<protein>
    <recommendedName>
        <fullName evidence="3">NudC domain-containing protein 1</fullName>
    </recommendedName>
</protein>
<evidence type="ECO:0000256" key="4">
    <source>
        <dbReference type="ARBA" id="ARBA00022490"/>
    </source>
</evidence>
<dbReference type="Proteomes" id="UP001165740">
    <property type="component" value="Chromosome 7"/>
</dbReference>
<accession>A0A9W3AZA0</accession>
<evidence type="ECO:0000313" key="8">
    <source>
        <dbReference type="RefSeq" id="XP_055892549.1"/>
    </source>
</evidence>
<evidence type="ECO:0000256" key="2">
    <source>
        <dbReference type="ARBA" id="ARBA00004496"/>
    </source>
</evidence>
<evidence type="ECO:0000256" key="1">
    <source>
        <dbReference type="ARBA" id="ARBA00004123"/>
    </source>
</evidence>
<keyword evidence="5" id="KW-0539">Nucleus</keyword>
<organism evidence="7 8">
    <name type="scientific">Biomphalaria glabrata</name>
    <name type="common">Bloodfluke planorb</name>
    <name type="synonym">Freshwater snail</name>
    <dbReference type="NCBI Taxonomy" id="6526"/>
    <lineage>
        <taxon>Eukaryota</taxon>
        <taxon>Metazoa</taxon>
        <taxon>Spiralia</taxon>
        <taxon>Lophotrochozoa</taxon>
        <taxon>Mollusca</taxon>
        <taxon>Gastropoda</taxon>
        <taxon>Heterobranchia</taxon>
        <taxon>Euthyneura</taxon>
        <taxon>Panpulmonata</taxon>
        <taxon>Hygrophila</taxon>
        <taxon>Lymnaeoidea</taxon>
        <taxon>Planorbidae</taxon>
        <taxon>Biomphalaria</taxon>
    </lineage>
</organism>
<name>A0A9W3AZA0_BIOGL</name>
<dbReference type="CDD" id="cd06467">
    <property type="entry name" value="p23_NUDC_like"/>
    <property type="match status" value="1"/>
</dbReference>
<keyword evidence="7" id="KW-1185">Reference proteome</keyword>
<dbReference type="PANTHER" id="PTHR21664">
    <property type="entry name" value="CHRONIC MYELOGENOUS LEUKEMIA TUMOR ANTIGEN 66"/>
    <property type="match status" value="1"/>
</dbReference>
<evidence type="ECO:0000256" key="5">
    <source>
        <dbReference type="ARBA" id="ARBA00023242"/>
    </source>
</evidence>
<dbReference type="RefSeq" id="XP_055892549.1">
    <property type="nucleotide sequence ID" value="XM_056036574.1"/>
</dbReference>
<reference evidence="8" key="1">
    <citation type="submission" date="2025-08" db="UniProtKB">
        <authorList>
            <consortium name="RefSeq"/>
        </authorList>
    </citation>
    <scope>IDENTIFICATION</scope>
</reference>
<comment type="subcellular location">
    <subcellularLocation>
        <location evidence="2">Cytoplasm</location>
    </subcellularLocation>
    <subcellularLocation>
        <location evidence="1">Nucleus</location>
    </subcellularLocation>
</comment>
<dbReference type="InterPro" id="IPR007052">
    <property type="entry name" value="CS_dom"/>
</dbReference>
<dbReference type="InterPro" id="IPR008978">
    <property type="entry name" value="HSP20-like_chaperone"/>
</dbReference>
<dbReference type="PANTHER" id="PTHR21664:SF1">
    <property type="entry name" value="NUDC DOMAIN-CONTAINING PROTEIN 1"/>
    <property type="match status" value="1"/>
</dbReference>
<dbReference type="AlphaFoldDB" id="A0A9W3AZA0"/>
<feature type="domain" description="CS" evidence="6">
    <location>
        <begin position="278"/>
        <end position="365"/>
    </location>
</feature>
<gene>
    <name evidence="8" type="primary">LOC106077922</name>
</gene>
<dbReference type="GeneID" id="106077922"/>
<sequence length="589" mass="66399">MSSLVDLYVKRELVNSNFDHYQLSLESIPVYETPLDKHIDVAKPSENNFSSHHAKLFSIHNHVFTDPWDDSTIYFCDKEWNIGSISFGKVGKPVNCDSHFQVPDASNLRLKPSRFNVTLMFPSQTLAVIVNGADTIYLLETGERHSLNKWKILFKESVHVAGQAGVLLDSVQWIDGENRRLECLLASVEEVEGEVKEKHRSPWITVLSWITWISVDGKQWNVERTRSLEGSRPIDYATLDRQGQAVNIVAADVYRMTEDSVKPIDVGESLEDTAGQDESKSFYTWSQTESDLSVHLTIPDGLTKANLNIDISGTRLEVSVKNGIEMVKGNLHARVQVDACTWTLDGRRLEIFLQKVEESLWPTVIVGDSRGELVMSPELIDTIHARLAHLTSEDWNPNPDGKEKPYNSQMLEECDALDEEGTIIMRIDGDLHQITHKIIANNQFLFSTILTPDKAPAICLRHDVDGFLWQLSNTVLPAQCPWEHVGVLNAFGYVLASKQQKRFSSCSPDMSVAAIADSQRHIYLYKQEVSVLTPLRNRKTGQQIKSVAKQQVLSLDASPDVILGIKLTNSKMFIATEQKILVYVMKTDE</sequence>
<dbReference type="InterPro" id="IPR037895">
    <property type="entry name" value="NUDCD1"/>
</dbReference>
<evidence type="ECO:0000259" key="6">
    <source>
        <dbReference type="PROSITE" id="PS51203"/>
    </source>
</evidence>
<dbReference type="SUPFAM" id="SSF49764">
    <property type="entry name" value="HSP20-like chaperones"/>
    <property type="match status" value="1"/>
</dbReference>
<dbReference type="Gene3D" id="2.60.40.790">
    <property type="match status" value="1"/>
</dbReference>
<proteinExistence type="predicted"/>
<dbReference type="OMA" id="DTRFVHH"/>
<dbReference type="Pfam" id="PF04969">
    <property type="entry name" value="CS"/>
    <property type="match status" value="1"/>
</dbReference>
<dbReference type="PROSITE" id="PS51203">
    <property type="entry name" value="CS"/>
    <property type="match status" value="1"/>
</dbReference>
<evidence type="ECO:0000313" key="7">
    <source>
        <dbReference type="Proteomes" id="UP001165740"/>
    </source>
</evidence>
<evidence type="ECO:0000256" key="3">
    <source>
        <dbReference type="ARBA" id="ARBA00018915"/>
    </source>
</evidence>
<dbReference type="GO" id="GO:0005634">
    <property type="term" value="C:nucleus"/>
    <property type="evidence" value="ECO:0007669"/>
    <property type="project" value="UniProtKB-SubCell"/>
</dbReference>
<keyword evidence="4" id="KW-0963">Cytoplasm</keyword>